<reference evidence="2" key="1">
    <citation type="submission" date="2023-10" db="EMBL/GenBank/DDBJ databases">
        <title>Genome assembly of Pristionchus species.</title>
        <authorList>
            <person name="Yoshida K."/>
            <person name="Sommer R.J."/>
        </authorList>
    </citation>
    <scope>NUCLEOTIDE SEQUENCE</scope>
    <source>
        <strain evidence="2">RS5133</strain>
    </source>
</reference>
<keyword evidence="3" id="KW-1185">Reference proteome</keyword>
<dbReference type="EMBL" id="BTSY01000003">
    <property type="protein sequence ID" value="GMT18930.1"/>
    <property type="molecule type" value="Genomic_DNA"/>
</dbReference>
<dbReference type="AlphaFoldDB" id="A0AAV5VLU6"/>
<name>A0AAV5VLU6_9BILA</name>
<evidence type="ECO:0000313" key="2">
    <source>
        <dbReference type="EMBL" id="GMT18930.1"/>
    </source>
</evidence>
<keyword evidence="1" id="KW-0175">Coiled coil</keyword>
<comment type="caution">
    <text evidence="2">The sequence shown here is derived from an EMBL/GenBank/DDBJ whole genome shotgun (WGS) entry which is preliminary data.</text>
</comment>
<dbReference type="Proteomes" id="UP001432322">
    <property type="component" value="Unassembled WGS sequence"/>
</dbReference>
<accession>A0AAV5VLU6</accession>
<evidence type="ECO:0000313" key="3">
    <source>
        <dbReference type="Proteomes" id="UP001432322"/>
    </source>
</evidence>
<protein>
    <submittedName>
        <fullName evidence="2">Uncharacterized protein</fullName>
    </submittedName>
</protein>
<evidence type="ECO:0000256" key="1">
    <source>
        <dbReference type="SAM" id="Coils"/>
    </source>
</evidence>
<feature type="coiled-coil region" evidence="1">
    <location>
        <begin position="64"/>
        <end position="91"/>
    </location>
</feature>
<gene>
    <name evidence="2" type="ORF">PFISCL1PPCAC_10227</name>
</gene>
<sequence>MESSPGKAPEMQQLLEEVDNLVFDVCQLRKNRPAEILSILKEVNNKKANRLASDIKVIPPRDSMVNSREAMDRMVDKLSEAENRNTRLVNAEAASKEIQATLQEKRQIVDALHYLLNSAYAPIDCPKINLP</sequence>
<proteinExistence type="predicted"/>
<organism evidence="2 3">
    <name type="scientific">Pristionchus fissidentatus</name>
    <dbReference type="NCBI Taxonomy" id="1538716"/>
    <lineage>
        <taxon>Eukaryota</taxon>
        <taxon>Metazoa</taxon>
        <taxon>Ecdysozoa</taxon>
        <taxon>Nematoda</taxon>
        <taxon>Chromadorea</taxon>
        <taxon>Rhabditida</taxon>
        <taxon>Rhabditina</taxon>
        <taxon>Diplogasteromorpha</taxon>
        <taxon>Diplogasteroidea</taxon>
        <taxon>Neodiplogasteridae</taxon>
        <taxon>Pristionchus</taxon>
    </lineage>
</organism>